<dbReference type="InterPro" id="IPR036875">
    <property type="entry name" value="Znf_CCHC_sf"/>
</dbReference>
<dbReference type="PANTHER" id="PTHR37984">
    <property type="entry name" value="PROTEIN CBG26694"/>
    <property type="match status" value="1"/>
</dbReference>
<evidence type="ECO:0000313" key="3">
    <source>
        <dbReference type="EMBL" id="KAF7113581.1"/>
    </source>
</evidence>
<keyword evidence="4" id="KW-1185">Reference proteome</keyword>
<dbReference type="PROSITE" id="PS50158">
    <property type="entry name" value="ZF_CCHC"/>
    <property type="match status" value="1"/>
</dbReference>
<feature type="domain" description="CCHC-type" evidence="2">
    <location>
        <begin position="11"/>
        <end position="27"/>
    </location>
</feature>
<protein>
    <recommendedName>
        <fullName evidence="2">CCHC-type domain-containing protein</fullName>
    </recommendedName>
</protein>
<dbReference type="Gene3D" id="1.10.340.70">
    <property type="match status" value="1"/>
</dbReference>
<organism evidence="3 4">
    <name type="scientific">Rhododendron simsii</name>
    <name type="common">Sims's rhododendron</name>
    <dbReference type="NCBI Taxonomy" id="118357"/>
    <lineage>
        <taxon>Eukaryota</taxon>
        <taxon>Viridiplantae</taxon>
        <taxon>Streptophyta</taxon>
        <taxon>Embryophyta</taxon>
        <taxon>Tracheophyta</taxon>
        <taxon>Spermatophyta</taxon>
        <taxon>Magnoliopsida</taxon>
        <taxon>eudicotyledons</taxon>
        <taxon>Gunneridae</taxon>
        <taxon>Pentapetalae</taxon>
        <taxon>asterids</taxon>
        <taxon>Ericales</taxon>
        <taxon>Ericaceae</taxon>
        <taxon>Ericoideae</taxon>
        <taxon>Rhodoreae</taxon>
        <taxon>Rhododendron</taxon>
    </lineage>
</organism>
<dbReference type="Pfam" id="PF17921">
    <property type="entry name" value="Integrase_H2C2"/>
    <property type="match status" value="1"/>
</dbReference>
<dbReference type="SUPFAM" id="SSF57756">
    <property type="entry name" value="Retrovirus zinc finger-like domains"/>
    <property type="match status" value="1"/>
</dbReference>
<comment type="caution">
    <text evidence="3">The sequence shown here is derived from an EMBL/GenBank/DDBJ whole genome shotgun (WGS) entry which is preliminary data.</text>
</comment>
<dbReference type="Gene3D" id="4.10.60.10">
    <property type="entry name" value="Zinc finger, CCHC-type"/>
    <property type="match status" value="1"/>
</dbReference>
<accession>A0A834FW49</accession>
<dbReference type="InterPro" id="IPR050951">
    <property type="entry name" value="Retrovirus_Pol_polyprotein"/>
</dbReference>
<keyword evidence="1" id="KW-0479">Metal-binding</keyword>
<name>A0A834FW49_RHOSS</name>
<dbReference type="Proteomes" id="UP000626092">
    <property type="component" value="Unassembled WGS sequence"/>
</dbReference>
<gene>
    <name evidence="3" type="ORF">RHSIM_RhsimUnG0111800</name>
</gene>
<dbReference type="PANTHER" id="PTHR37984:SF5">
    <property type="entry name" value="PROTEIN NYNRIN-LIKE"/>
    <property type="match status" value="1"/>
</dbReference>
<evidence type="ECO:0000259" key="2">
    <source>
        <dbReference type="PROSITE" id="PS50158"/>
    </source>
</evidence>
<dbReference type="AlphaFoldDB" id="A0A834FW49"/>
<dbReference type="InterPro" id="IPR001878">
    <property type="entry name" value="Znf_CCHC"/>
</dbReference>
<reference evidence="3" key="1">
    <citation type="submission" date="2019-11" db="EMBL/GenBank/DDBJ databases">
        <authorList>
            <person name="Liu Y."/>
            <person name="Hou J."/>
            <person name="Li T.-Q."/>
            <person name="Guan C.-H."/>
            <person name="Wu X."/>
            <person name="Wu H.-Z."/>
            <person name="Ling F."/>
            <person name="Zhang R."/>
            <person name="Shi X.-G."/>
            <person name="Ren J.-P."/>
            <person name="Chen E.-F."/>
            <person name="Sun J.-M."/>
        </authorList>
    </citation>
    <scope>NUCLEOTIDE SEQUENCE</scope>
    <source>
        <strain evidence="3">Adult_tree_wgs_1</strain>
        <tissue evidence="3">Leaves</tissue>
    </source>
</reference>
<evidence type="ECO:0000256" key="1">
    <source>
        <dbReference type="PROSITE-ProRule" id="PRU00047"/>
    </source>
</evidence>
<dbReference type="OrthoDB" id="407598at2759"/>
<dbReference type="EMBL" id="WJXA01000270">
    <property type="protein sequence ID" value="KAF7113581.1"/>
    <property type="molecule type" value="Genomic_DNA"/>
</dbReference>
<keyword evidence="1" id="KW-0863">Zinc-finger</keyword>
<dbReference type="GO" id="GO:0008270">
    <property type="term" value="F:zinc ion binding"/>
    <property type="evidence" value="ECO:0007669"/>
    <property type="project" value="UniProtKB-KW"/>
</dbReference>
<dbReference type="InterPro" id="IPR041588">
    <property type="entry name" value="Integrase_H2C2"/>
</dbReference>
<dbReference type="SMART" id="SM00343">
    <property type="entry name" value="ZnF_C2HC"/>
    <property type="match status" value="1"/>
</dbReference>
<sequence>MANKVSASGTKCFKCGKSGHRAFECRKGDRPGKALFVDADGVVSDHCESFEQDAVFDEPHHSVHPDVYVEEVVGDTGPLLVVRRLCYAPRDVGADPYFSIVLEEIIGGGQSEFHVQKGFLFKGNFLCVPNSSLRLKIIQELHNEGHVGRDKTFALVFGSYFWPTLR</sequence>
<evidence type="ECO:0000313" key="4">
    <source>
        <dbReference type="Proteomes" id="UP000626092"/>
    </source>
</evidence>
<proteinExistence type="predicted"/>
<dbReference type="GO" id="GO:0003676">
    <property type="term" value="F:nucleic acid binding"/>
    <property type="evidence" value="ECO:0007669"/>
    <property type="project" value="InterPro"/>
</dbReference>
<keyword evidence="1" id="KW-0862">Zinc</keyword>
<dbReference type="Pfam" id="PF00098">
    <property type="entry name" value="zf-CCHC"/>
    <property type="match status" value="1"/>
</dbReference>